<gene>
    <name evidence="3" type="primary">SER3</name>
</gene>
<keyword evidence="3" id="KW-0645">Protease</keyword>
<accession>C1BTG7</accession>
<dbReference type="AlphaFoldDB" id="C1BTG7"/>
<dbReference type="PANTHER" id="PTHR24260:SF136">
    <property type="entry name" value="GH08193P-RELATED"/>
    <property type="match status" value="1"/>
</dbReference>
<evidence type="ECO:0000313" key="3">
    <source>
        <dbReference type="EMBL" id="ACO12320.1"/>
    </source>
</evidence>
<dbReference type="PROSITE" id="PS50240">
    <property type="entry name" value="TRYPSIN_DOM"/>
    <property type="match status" value="1"/>
</dbReference>
<keyword evidence="3" id="KW-0378">Hydrolase</keyword>
<dbReference type="GO" id="GO:0004252">
    <property type="term" value="F:serine-type endopeptidase activity"/>
    <property type="evidence" value="ECO:0007669"/>
    <property type="project" value="InterPro"/>
</dbReference>
<feature type="domain" description="Peptidase S1" evidence="2">
    <location>
        <begin position="58"/>
        <end position="285"/>
    </location>
</feature>
<dbReference type="OrthoDB" id="5565075at2759"/>
<proteinExistence type="evidence at transcript level"/>
<dbReference type="PRINTS" id="PR00722">
    <property type="entry name" value="CHYMOTRYPSIN"/>
</dbReference>
<dbReference type="InterPro" id="IPR051333">
    <property type="entry name" value="CLIP_Serine_Protease"/>
</dbReference>
<dbReference type="SMART" id="SM00020">
    <property type="entry name" value="Tryp_SPc"/>
    <property type="match status" value="1"/>
</dbReference>
<name>C1BTG7_LEPSM</name>
<sequence length="304" mass="35056">MDFKRHEVIEMEGQSFECSINGNLINQKKSKLMRGLNRFKEDLSQNKCGQMKVPLTRMTNGEIISPEKYPWIVPLSIEGDKLCGGTILGDHWILTSAHCVAKAHWAKVYFGVREYGFYEETQISQEFIIHPEYDFPHHDLALIKLPKRIVYTPFVQPVCLPTKESLDKNYKGFGWSTISDDETGASRYLRGTILKEIEVEDCRNKYRNPQISHNIICIQSPNTCLEEQNEDSETDFSVSILGQIYENRFIIYGIASFSSNTCNESYPIGFTRLFPHTKWIMKQLNHPTTSVQLLPTFDVLDHGF</sequence>
<dbReference type="Gene3D" id="2.40.10.10">
    <property type="entry name" value="Trypsin-like serine proteases"/>
    <property type="match status" value="1"/>
</dbReference>
<organism evidence="3">
    <name type="scientific">Lepeophtheirus salmonis</name>
    <name type="common">Salmon louse</name>
    <name type="synonym">Caligus salmonis</name>
    <dbReference type="NCBI Taxonomy" id="72036"/>
    <lineage>
        <taxon>Eukaryota</taxon>
        <taxon>Metazoa</taxon>
        <taxon>Ecdysozoa</taxon>
        <taxon>Arthropoda</taxon>
        <taxon>Crustacea</taxon>
        <taxon>Multicrustacea</taxon>
        <taxon>Hexanauplia</taxon>
        <taxon>Copepoda</taxon>
        <taxon>Siphonostomatoida</taxon>
        <taxon>Caligidae</taxon>
        <taxon>Lepeophtheirus</taxon>
    </lineage>
</organism>
<dbReference type="InterPro" id="IPR009003">
    <property type="entry name" value="Peptidase_S1_PA"/>
</dbReference>
<dbReference type="Pfam" id="PF00089">
    <property type="entry name" value="Trypsin"/>
    <property type="match status" value="1"/>
</dbReference>
<reference evidence="3" key="1">
    <citation type="submission" date="2009-06" db="EMBL/GenBank/DDBJ databases">
        <title>Lepeophtheirus salmonis ESTs and full-length cDNAs.</title>
        <authorList>
            <person name="Yasuike M."/>
            <person name="von Schalburg K."/>
            <person name="Cooper G."/>
            <person name="Leong J."/>
            <person name="Jones S.R.M."/>
            <person name="Koop B.F."/>
        </authorList>
    </citation>
    <scope>NUCLEOTIDE SEQUENCE</scope>
    <source>
        <strain evidence="3">Pacific form</strain>
        <tissue evidence="3">Whole</tissue>
    </source>
</reference>
<evidence type="ECO:0000256" key="1">
    <source>
        <dbReference type="ARBA" id="ARBA00023157"/>
    </source>
</evidence>
<evidence type="ECO:0000259" key="2">
    <source>
        <dbReference type="PROSITE" id="PS50240"/>
    </source>
</evidence>
<dbReference type="InterPro" id="IPR043504">
    <property type="entry name" value="Peptidase_S1_PA_chymotrypsin"/>
</dbReference>
<dbReference type="FunFam" id="2.40.10.10:FF:000068">
    <property type="entry name" value="transmembrane protease serine 2"/>
    <property type="match status" value="1"/>
</dbReference>
<keyword evidence="1" id="KW-1015">Disulfide bond</keyword>
<dbReference type="CDD" id="cd00190">
    <property type="entry name" value="Tryp_SPc"/>
    <property type="match status" value="1"/>
</dbReference>
<dbReference type="InterPro" id="IPR001314">
    <property type="entry name" value="Peptidase_S1A"/>
</dbReference>
<dbReference type="SUPFAM" id="SSF50494">
    <property type="entry name" value="Trypsin-like serine proteases"/>
    <property type="match status" value="1"/>
</dbReference>
<dbReference type="GO" id="GO:0006508">
    <property type="term" value="P:proteolysis"/>
    <property type="evidence" value="ECO:0007669"/>
    <property type="project" value="UniProtKB-KW"/>
</dbReference>
<dbReference type="InterPro" id="IPR001254">
    <property type="entry name" value="Trypsin_dom"/>
</dbReference>
<protein>
    <submittedName>
        <fullName evidence="3">Serine protease 3</fullName>
    </submittedName>
</protein>
<dbReference type="PANTHER" id="PTHR24260">
    <property type="match status" value="1"/>
</dbReference>
<dbReference type="EMBL" id="BT077896">
    <property type="protein sequence ID" value="ACO12320.1"/>
    <property type="molecule type" value="mRNA"/>
</dbReference>